<protein>
    <submittedName>
        <fullName evidence="1">Uncharacterized protein</fullName>
    </submittedName>
</protein>
<reference evidence="1" key="1">
    <citation type="submission" date="2025-08" db="UniProtKB">
        <authorList>
            <consortium name="Ensembl"/>
        </authorList>
    </citation>
    <scope>IDENTIFICATION</scope>
</reference>
<keyword evidence="2" id="KW-1185">Reference proteome</keyword>
<accession>A0A8D0DCW5</accession>
<name>A0A8D0DCW5_SANLU</name>
<dbReference type="Proteomes" id="UP000694568">
    <property type="component" value="Unplaced"/>
</dbReference>
<dbReference type="InterPro" id="IPR036397">
    <property type="entry name" value="RNaseH_sf"/>
</dbReference>
<dbReference type="AlphaFoldDB" id="A0A8D0DCW5"/>
<evidence type="ECO:0000313" key="1">
    <source>
        <dbReference type="Ensembl" id="ENSSLUP00000055880.1"/>
    </source>
</evidence>
<dbReference type="GeneTree" id="ENSGT01120000273266"/>
<dbReference type="GO" id="GO:0003676">
    <property type="term" value="F:nucleic acid binding"/>
    <property type="evidence" value="ECO:0007669"/>
    <property type="project" value="InterPro"/>
</dbReference>
<dbReference type="Ensembl" id="ENSSLUT00000057516.1">
    <property type="protein sequence ID" value="ENSSLUP00000055880.1"/>
    <property type="gene ID" value="ENSSLUG00000024135.1"/>
</dbReference>
<evidence type="ECO:0000313" key="2">
    <source>
        <dbReference type="Proteomes" id="UP000694568"/>
    </source>
</evidence>
<dbReference type="Gene3D" id="3.30.420.10">
    <property type="entry name" value="Ribonuclease H-like superfamily/Ribonuclease H"/>
    <property type="match status" value="1"/>
</dbReference>
<proteinExistence type="predicted"/>
<sequence length="58" mass="6968">MFFQYIKILEEVMLSYAEEEMPLKWVFQQDNDPKHTGHCHDRYSSSVSQVTNIPYLRS</sequence>
<organism evidence="1 2">
    <name type="scientific">Sander lucioperca</name>
    <name type="common">Pike-perch</name>
    <name type="synonym">Perca lucioperca</name>
    <dbReference type="NCBI Taxonomy" id="283035"/>
    <lineage>
        <taxon>Eukaryota</taxon>
        <taxon>Metazoa</taxon>
        <taxon>Chordata</taxon>
        <taxon>Craniata</taxon>
        <taxon>Vertebrata</taxon>
        <taxon>Euteleostomi</taxon>
        <taxon>Actinopterygii</taxon>
        <taxon>Neopterygii</taxon>
        <taxon>Teleostei</taxon>
        <taxon>Neoteleostei</taxon>
        <taxon>Acanthomorphata</taxon>
        <taxon>Eupercaria</taxon>
        <taxon>Perciformes</taxon>
        <taxon>Percoidei</taxon>
        <taxon>Percidae</taxon>
        <taxon>Luciopercinae</taxon>
        <taxon>Sander</taxon>
    </lineage>
</organism>
<reference evidence="1" key="2">
    <citation type="submission" date="2025-09" db="UniProtKB">
        <authorList>
            <consortium name="Ensembl"/>
        </authorList>
    </citation>
    <scope>IDENTIFICATION</scope>
</reference>